<comment type="caution">
    <text evidence="7">The sequence shown here is derived from an EMBL/GenBank/DDBJ whole genome shotgun (WGS) entry which is preliminary data.</text>
</comment>
<dbReference type="Pfam" id="PF03126">
    <property type="entry name" value="Plus-3"/>
    <property type="match status" value="1"/>
</dbReference>
<dbReference type="SUPFAM" id="SSF159042">
    <property type="entry name" value="Plus3-like"/>
    <property type="match status" value="1"/>
</dbReference>
<keyword evidence="4" id="KW-0539">Nucleus</keyword>
<feature type="compositionally biased region" description="Acidic residues" evidence="5">
    <location>
        <begin position="1"/>
        <end position="16"/>
    </location>
</feature>
<dbReference type="GO" id="GO:1990269">
    <property type="term" value="F:RNA polymerase II C-terminal domain phosphoserine binding"/>
    <property type="evidence" value="ECO:0007669"/>
    <property type="project" value="TreeGrafter"/>
</dbReference>
<feature type="region of interest" description="Disordered" evidence="5">
    <location>
        <begin position="1"/>
        <end position="87"/>
    </location>
</feature>
<reference evidence="7" key="1">
    <citation type="submission" date="2022-07" db="EMBL/GenBank/DDBJ databases">
        <title>Phylogenomic reconstructions and comparative analyses of Kickxellomycotina fungi.</title>
        <authorList>
            <person name="Reynolds N.K."/>
            <person name="Stajich J.E."/>
            <person name="Barry K."/>
            <person name="Grigoriev I.V."/>
            <person name="Crous P."/>
            <person name="Smith M.E."/>
        </authorList>
    </citation>
    <scope>NUCLEOTIDE SEQUENCE</scope>
    <source>
        <strain evidence="7">NBRC 105413</strain>
    </source>
</reference>
<proteinExistence type="predicted"/>
<feature type="compositionally biased region" description="Basic and acidic residues" evidence="5">
    <location>
        <begin position="149"/>
        <end position="159"/>
    </location>
</feature>
<evidence type="ECO:0000313" key="8">
    <source>
        <dbReference type="Proteomes" id="UP001145021"/>
    </source>
</evidence>
<keyword evidence="2" id="KW-0805">Transcription regulation</keyword>
<dbReference type="PROSITE" id="PS51360">
    <property type="entry name" value="PLUS3"/>
    <property type="match status" value="1"/>
</dbReference>
<evidence type="ECO:0000256" key="3">
    <source>
        <dbReference type="ARBA" id="ARBA00023163"/>
    </source>
</evidence>
<evidence type="ECO:0000256" key="2">
    <source>
        <dbReference type="ARBA" id="ARBA00023015"/>
    </source>
</evidence>
<dbReference type="SMART" id="SM00719">
    <property type="entry name" value="Plus3"/>
    <property type="match status" value="1"/>
</dbReference>
<dbReference type="Proteomes" id="UP001145021">
    <property type="component" value="Unassembled WGS sequence"/>
</dbReference>
<feature type="region of interest" description="Disordered" evidence="5">
    <location>
        <begin position="131"/>
        <end position="185"/>
    </location>
</feature>
<feature type="compositionally biased region" description="Polar residues" evidence="5">
    <location>
        <begin position="399"/>
        <end position="420"/>
    </location>
</feature>
<comment type="subcellular location">
    <subcellularLocation>
        <location evidence="1">Nucleus</location>
    </subcellularLocation>
</comment>
<dbReference type="Gene3D" id="3.90.70.200">
    <property type="entry name" value="Plus-3 domain"/>
    <property type="match status" value="1"/>
</dbReference>
<dbReference type="PANTHER" id="PTHR13115:SF8">
    <property type="entry name" value="RNA POLYMERASE-ASSOCIATED PROTEIN RTF1 HOMOLOG"/>
    <property type="match status" value="1"/>
</dbReference>
<evidence type="ECO:0000256" key="5">
    <source>
        <dbReference type="SAM" id="MobiDB-lite"/>
    </source>
</evidence>
<evidence type="ECO:0000259" key="6">
    <source>
        <dbReference type="PROSITE" id="PS51360"/>
    </source>
</evidence>
<keyword evidence="8" id="KW-1185">Reference proteome</keyword>
<dbReference type="PANTHER" id="PTHR13115">
    <property type="entry name" value="RNA POLYMERASE-ASSOCIATED PROTEIN RTF1 HOMOLOG"/>
    <property type="match status" value="1"/>
</dbReference>
<evidence type="ECO:0000256" key="1">
    <source>
        <dbReference type="ARBA" id="ARBA00004123"/>
    </source>
</evidence>
<keyword evidence="3" id="KW-0804">Transcription</keyword>
<protein>
    <submittedName>
        <fullName evidence="7">RNA polymerase-associated protein rtf1</fullName>
    </submittedName>
</protein>
<dbReference type="GO" id="GO:0003677">
    <property type="term" value="F:DNA binding"/>
    <property type="evidence" value="ECO:0007669"/>
    <property type="project" value="InterPro"/>
</dbReference>
<dbReference type="GO" id="GO:0016593">
    <property type="term" value="C:Cdc73/Paf1 complex"/>
    <property type="evidence" value="ECO:0007669"/>
    <property type="project" value="TreeGrafter"/>
</dbReference>
<dbReference type="InterPro" id="IPR036128">
    <property type="entry name" value="Plus3-like_sf"/>
</dbReference>
<gene>
    <name evidence="7" type="primary">RTF1</name>
    <name evidence="7" type="ORF">LPJ64_003885</name>
</gene>
<feature type="region of interest" description="Disordered" evidence="5">
    <location>
        <begin position="399"/>
        <end position="430"/>
    </location>
</feature>
<evidence type="ECO:0000313" key="7">
    <source>
        <dbReference type="EMBL" id="KAJ1644444.1"/>
    </source>
</evidence>
<feature type="compositionally biased region" description="Basic residues" evidence="5">
    <location>
        <begin position="33"/>
        <end position="43"/>
    </location>
</feature>
<feature type="domain" description="Plus3" evidence="6">
    <location>
        <begin position="186"/>
        <end position="325"/>
    </location>
</feature>
<dbReference type="EMBL" id="JANBOH010000165">
    <property type="protein sequence ID" value="KAJ1644444.1"/>
    <property type="molecule type" value="Genomic_DNA"/>
</dbReference>
<sequence>MDNLENDILELFEDDSGANGGSSLGRRDSRNHNNNKRRRHPSSSRRDNYTENSTNDDSDVSMDTGDDSPDTHRITDGPLDEWGDDLMGDHKDRRWLASLTEIDRERILAERQERRDILNEQRELRVKLNTGARVTAADSGRSQRTRRGGTREAFSDLKKAREKRRRNSPNRWSSASSDEDEEQERMATLDEINNICMSRNQLEQWLFKPFLVSAITGCFVRIVTRTRDSTGEYNQYKMMQIIGVVQGEGRDQPLYHLNKSLTDKYLTLRFGSTDKDYSMETISNSPIKPEEMAAWETAVRAARVRSRITPEFVGRKLQDLERAREYKLSEAEITDMVNERARLRRLESGETAADAAIERLRLNQQRIDARQNEDWEQLKVIEVRLAELDKIIAGSGRTESVAHTTTTHKPLLAPSTSKYSATEGKGSVRRKKLLTPSSTARALGANRNTESHGTVASVAGSFRLVMPNKVPELVLKAKVSPGYSEIMKNNSGYDMSFVNV</sequence>
<evidence type="ECO:0000256" key="4">
    <source>
        <dbReference type="ARBA" id="ARBA00023242"/>
    </source>
</evidence>
<dbReference type="AlphaFoldDB" id="A0A9W8CJL8"/>
<accession>A0A9W8CJL8</accession>
<feature type="compositionally biased region" description="Acidic residues" evidence="5">
    <location>
        <begin position="54"/>
        <end position="68"/>
    </location>
</feature>
<name>A0A9W8CJL8_9FUNG</name>
<dbReference type="InterPro" id="IPR004343">
    <property type="entry name" value="Plus-3_dom"/>
</dbReference>
<organism evidence="7 8">
    <name type="scientific">Coemansia asiatica</name>
    <dbReference type="NCBI Taxonomy" id="1052880"/>
    <lineage>
        <taxon>Eukaryota</taxon>
        <taxon>Fungi</taxon>
        <taxon>Fungi incertae sedis</taxon>
        <taxon>Zoopagomycota</taxon>
        <taxon>Kickxellomycotina</taxon>
        <taxon>Kickxellomycetes</taxon>
        <taxon>Kickxellales</taxon>
        <taxon>Kickxellaceae</taxon>
        <taxon>Coemansia</taxon>
    </lineage>
</organism>